<sequence>MESTFKPPESLILDGNISENWRKFSQKFDLFMIATDLTSKPESKKLAVLLSLVGDEALELYNTFTFAEDEDRTVTCVKKKFEEYCSPKKNVIFERFKFNSISQQKGTTNLLSRKRRSLVINRFSFILAKCLTFSGILYFCSGQPLMIKSKTTCSWGSAIVSCRN</sequence>
<accession>A0A6P7FZV3</accession>
<evidence type="ECO:0000313" key="2">
    <source>
        <dbReference type="RefSeq" id="XP_028140322.1"/>
    </source>
</evidence>
<name>A0A6P7FZV3_DIAVI</name>
<gene>
    <name evidence="2" type="primary">LOC114334479</name>
</gene>
<organism evidence="2">
    <name type="scientific">Diabrotica virgifera virgifera</name>
    <name type="common">western corn rootworm</name>
    <dbReference type="NCBI Taxonomy" id="50390"/>
    <lineage>
        <taxon>Eukaryota</taxon>
        <taxon>Metazoa</taxon>
        <taxon>Ecdysozoa</taxon>
        <taxon>Arthropoda</taxon>
        <taxon>Hexapoda</taxon>
        <taxon>Insecta</taxon>
        <taxon>Pterygota</taxon>
        <taxon>Neoptera</taxon>
        <taxon>Endopterygota</taxon>
        <taxon>Coleoptera</taxon>
        <taxon>Polyphaga</taxon>
        <taxon>Cucujiformia</taxon>
        <taxon>Chrysomeloidea</taxon>
        <taxon>Chrysomelidae</taxon>
        <taxon>Galerucinae</taxon>
        <taxon>Diabroticina</taxon>
        <taxon>Diabroticites</taxon>
        <taxon>Diabrotica</taxon>
    </lineage>
</organism>
<protein>
    <submittedName>
        <fullName evidence="2">Uncharacterized protein LOC114334479</fullName>
    </submittedName>
</protein>
<dbReference type="RefSeq" id="XP_028140322.1">
    <property type="nucleotide sequence ID" value="XM_028284521.1"/>
</dbReference>
<dbReference type="AlphaFoldDB" id="A0A6P7FZV3"/>
<proteinExistence type="predicted"/>
<feature type="transmembrane region" description="Helical" evidence="1">
    <location>
        <begin position="119"/>
        <end position="139"/>
    </location>
</feature>
<keyword evidence="1" id="KW-0812">Transmembrane</keyword>
<dbReference type="InParanoid" id="A0A6P7FZV3"/>
<reference evidence="2" key="1">
    <citation type="submission" date="2025-08" db="UniProtKB">
        <authorList>
            <consortium name="RefSeq"/>
        </authorList>
    </citation>
    <scope>IDENTIFICATION</scope>
    <source>
        <tissue evidence="2">Whole insect</tissue>
    </source>
</reference>
<evidence type="ECO:0000256" key="1">
    <source>
        <dbReference type="SAM" id="Phobius"/>
    </source>
</evidence>
<keyword evidence="1" id="KW-0472">Membrane</keyword>
<keyword evidence="1" id="KW-1133">Transmembrane helix</keyword>
<dbReference type="PANTHER" id="PTHR33198">
    <property type="entry name" value="ANK_REP_REGION DOMAIN-CONTAINING PROTEIN-RELATED"/>
    <property type="match status" value="1"/>
</dbReference>
<dbReference type="PANTHER" id="PTHR33198:SF20">
    <property type="entry name" value="RETROTRANSPOSON GAG DOMAIN-CONTAINING PROTEIN"/>
    <property type="match status" value="1"/>
</dbReference>